<dbReference type="Gene3D" id="2.20.140.10">
    <property type="entry name" value="WGR domain"/>
    <property type="match status" value="1"/>
</dbReference>
<reference evidence="2 3" key="1">
    <citation type="submission" date="2020-04" db="EMBL/GenBank/DDBJ databases">
        <title>Donghicola sp., a member of the Rhodobacteraceae family isolated from mangrove forest in Thailand.</title>
        <authorList>
            <person name="Charoenyingcharoen P."/>
            <person name="Yukphan P."/>
        </authorList>
    </citation>
    <scope>NUCLEOTIDE SEQUENCE [LARGE SCALE GENOMIC DNA]</scope>
    <source>
        <strain evidence="2 3">B5-SW-15</strain>
    </source>
</reference>
<dbReference type="InterPro" id="IPR008893">
    <property type="entry name" value="WGR_domain"/>
</dbReference>
<dbReference type="InterPro" id="IPR049809">
    <property type="entry name" value="YehF/YfeS-like_WGR"/>
</dbReference>
<dbReference type="AlphaFoldDB" id="A0A850Q661"/>
<proteinExistence type="predicted"/>
<dbReference type="CDD" id="cd07996">
    <property type="entry name" value="WGR_MMR_like"/>
    <property type="match status" value="1"/>
</dbReference>
<accession>A0A850Q661</accession>
<feature type="domain" description="WGR" evidence="1">
    <location>
        <begin position="1"/>
        <end position="86"/>
    </location>
</feature>
<sequence length="86" mass="9839">MSHPLSPSLRLTRCDPQRNMARFYEAMLQPTLFGEVALVRNWGRIGSAGQLRTETFGTPEQAQNALDDLNRRKCKRGYRPFVQSSL</sequence>
<name>A0A850Q661_9RHOB</name>
<evidence type="ECO:0000259" key="1">
    <source>
        <dbReference type="PROSITE" id="PS51977"/>
    </source>
</evidence>
<dbReference type="PROSITE" id="PS51977">
    <property type="entry name" value="WGR"/>
    <property type="match status" value="1"/>
</dbReference>
<dbReference type="InterPro" id="IPR036930">
    <property type="entry name" value="WGR_dom_sf"/>
</dbReference>
<evidence type="ECO:0000313" key="3">
    <source>
        <dbReference type="Proteomes" id="UP000592216"/>
    </source>
</evidence>
<dbReference type="SUPFAM" id="SSF142921">
    <property type="entry name" value="WGR domain-like"/>
    <property type="match status" value="1"/>
</dbReference>
<evidence type="ECO:0000313" key="2">
    <source>
        <dbReference type="EMBL" id="NVO24443.1"/>
    </source>
</evidence>
<dbReference type="EMBL" id="JABCJE010000006">
    <property type="protein sequence ID" value="NVO24443.1"/>
    <property type="molecule type" value="Genomic_DNA"/>
</dbReference>
<dbReference type="Pfam" id="PF05406">
    <property type="entry name" value="WGR"/>
    <property type="match status" value="1"/>
</dbReference>
<dbReference type="RefSeq" id="WP_177158178.1">
    <property type="nucleotide sequence ID" value="NZ_JABCJE010000006.1"/>
</dbReference>
<gene>
    <name evidence="2" type="ORF">HJ536_13835</name>
</gene>
<dbReference type="SMART" id="SM00773">
    <property type="entry name" value="WGR"/>
    <property type="match status" value="1"/>
</dbReference>
<dbReference type="Proteomes" id="UP000592216">
    <property type="component" value="Unassembled WGS sequence"/>
</dbReference>
<comment type="caution">
    <text evidence="2">The sequence shown here is derived from an EMBL/GenBank/DDBJ whole genome shotgun (WGS) entry which is preliminary data.</text>
</comment>
<protein>
    <submittedName>
        <fullName evidence="2">WGR domain-containing protein</fullName>
    </submittedName>
</protein>
<organism evidence="2 3">
    <name type="scientific">Donghicola mangrovi</name>
    <dbReference type="NCBI Taxonomy" id="2729614"/>
    <lineage>
        <taxon>Bacteria</taxon>
        <taxon>Pseudomonadati</taxon>
        <taxon>Pseudomonadota</taxon>
        <taxon>Alphaproteobacteria</taxon>
        <taxon>Rhodobacterales</taxon>
        <taxon>Roseobacteraceae</taxon>
        <taxon>Donghicola</taxon>
    </lineage>
</organism>